<feature type="region of interest" description="Disordered" evidence="1">
    <location>
        <begin position="191"/>
        <end position="229"/>
    </location>
</feature>
<evidence type="ECO:0000313" key="3">
    <source>
        <dbReference type="Proteomes" id="UP001515500"/>
    </source>
</evidence>
<dbReference type="AlphaFoldDB" id="A0AB40AJB5"/>
<dbReference type="PANTHER" id="PTHR46929:SF4">
    <property type="entry name" value="MYB_SANT-LIKE DOMAIN-CONTAINING PROTEIN"/>
    <property type="match status" value="1"/>
</dbReference>
<proteinExistence type="predicted"/>
<sequence>MALKRNVFGERSTSKNFSWTLAMDAALVDAFFNQFNMGLKVNGTFVSKAYDNIIEELGKTLNMKIEKSQVKSRWKILKKHFFDAYDIFKNGMSGFTIDPMTQLWMAEPDVWNDLIKVKPQPKIYMQTPVPNYDNMVILYEKDRATGNHSVTTSELRKRSTSIDVDDFTDSTHDIDPTMSQFLAQNESNFLDDDIDLIPPSPTEHVTPSSHGASSGRKKSRKTIDKEKDV</sequence>
<name>A0AB40AJB5_DIOCR</name>
<reference evidence="4" key="1">
    <citation type="submission" date="2025-08" db="UniProtKB">
        <authorList>
            <consortium name="RefSeq"/>
        </authorList>
    </citation>
    <scope>IDENTIFICATION</scope>
</reference>
<dbReference type="InterPro" id="IPR024752">
    <property type="entry name" value="Myb/SANT-like_dom"/>
</dbReference>
<dbReference type="Pfam" id="PF12776">
    <property type="entry name" value="Myb_DNA-bind_3"/>
    <property type="match status" value="1"/>
</dbReference>
<evidence type="ECO:0000259" key="2">
    <source>
        <dbReference type="Pfam" id="PF12776"/>
    </source>
</evidence>
<dbReference type="PANTHER" id="PTHR46929">
    <property type="entry name" value="EXPRESSED PROTEIN"/>
    <property type="match status" value="1"/>
</dbReference>
<evidence type="ECO:0000256" key="1">
    <source>
        <dbReference type="SAM" id="MobiDB-lite"/>
    </source>
</evidence>
<keyword evidence="3" id="KW-1185">Reference proteome</keyword>
<feature type="domain" description="Myb/SANT-like" evidence="2">
    <location>
        <begin position="18"/>
        <end position="113"/>
    </location>
</feature>
<gene>
    <name evidence="4" type="primary">LOC120250308</name>
</gene>
<accession>A0AB40AJB5</accession>
<dbReference type="Proteomes" id="UP001515500">
    <property type="component" value="Chromosome 3"/>
</dbReference>
<evidence type="ECO:0000313" key="4">
    <source>
        <dbReference type="RefSeq" id="XP_039115050.1"/>
    </source>
</evidence>
<feature type="compositionally biased region" description="Polar residues" evidence="1">
    <location>
        <begin position="203"/>
        <end position="212"/>
    </location>
</feature>
<organism evidence="3 4">
    <name type="scientific">Dioscorea cayennensis subsp. rotundata</name>
    <name type="common">White Guinea yam</name>
    <name type="synonym">Dioscorea rotundata</name>
    <dbReference type="NCBI Taxonomy" id="55577"/>
    <lineage>
        <taxon>Eukaryota</taxon>
        <taxon>Viridiplantae</taxon>
        <taxon>Streptophyta</taxon>
        <taxon>Embryophyta</taxon>
        <taxon>Tracheophyta</taxon>
        <taxon>Spermatophyta</taxon>
        <taxon>Magnoliopsida</taxon>
        <taxon>Liliopsida</taxon>
        <taxon>Dioscoreales</taxon>
        <taxon>Dioscoreaceae</taxon>
        <taxon>Dioscorea</taxon>
    </lineage>
</organism>
<protein>
    <submittedName>
        <fullName evidence="4">Uncharacterized protein LOC120250308</fullName>
    </submittedName>
</protein>
<dbReference type="RefSeq" id="XP_039115050.1">
    <property type="nucleotide sequence ID" value="XM_039259116.1"/>
</dbReference>
<dbReference type="GeneID" id="120250308"/>